<comment type="similarity">
    <text evidence="1">Belongs to the AHA1 family.</text>
</comment>
<comment type="caution">
    <text evidence="3">The sequence shown here is derived from an EMBL/GenBank/DDBJ whole genome shotgun (WGS) entry which is preliminary data.</text>
</comment>
<dbReference type="InterPro" id="IPR013538">
    <property type="entry name" value="ASHA1/2-like_C"/>
</dbReference>
<gene>
    <name evidence="3" type="ORF">F4694_001756</name>
</gene>
<dbReference type="Pfam" id="PF08327">
    <property type="entry name" value="AHSA1"/>
    <property type="match status" value="1"/>
</dbReference>
<dbReference type="InterPro" id="IPR023393">
    <property type="entry name" value="START-like_dom_sf"/>
</dbReference>
<accession>A0A852TB66</accession>
<evidence type="ECO:0000259" key="2">
    <source>
        <dbReference type="Pfam" id="PF08327"/>
    </source>
</evidence>
<dbReference type="Gene3D" id="3.30.530.20">
    <property type="match status" value="1"/>
</dbReference>
<organism evidence="3 4">
    <name type="scientific">Neobacillus niacini</name>
    <dbReference type="NCBI Taxonomy" id="86668"/>
    <lineage>
        <taxon>Bacteria</taxon>
        <taxon>Bacillati</taxon>
        <taxon>Bacillota</taxon>
        <taxon>Bacilli</taxon>
        <taxon>Bacillales</taxon>
        <taxon>Bacillaceae</taxon>
        <taxon>Neobacillus</taxon>
    </lineage>
</organism>
<evidence type="ECO:0000256" key="1">
    <source>
        <dbReference type="ARBA" id="ARBA00006817"/>
    </source>
</evidence>
<feature type="domain" description="Activator of Hsp90 ATPase homologue 1/2-like C-terminal" evidence="2">
    <location>
        <begin position="22"/>
        <end position="131"/>
    </location>
</feature>
<dbReference type="SUPFAM" id="SSF55961">
    <property type="entry name" value="Bet v1-like"/>
    <property type="match status" value="1"/>
</dbReference>
<dbReference type="EMBL" id="JACCBX010000003">
    <property type="protein sequence ID" value="NYE05007.1"/>
    <property type="molecule type" value="Genomic_DNA"/>
</dbReference>
<evidence type="ECO:0000313" key="4">
    <source>
        <dbReference type="Proteomes" id="UP000548423"/>
    </source>
</evidence>
<dbReference type="AlphaFoldDB" id="A0A852TB66"/>
<sequence length="159" mass="18787">MIAHIEKVENGYTATYERHLNHSVEEVWSYLTDNDKLPKWFSELRIDELRKGGVIKFDMGDGTFDELSILDLKVNSVLEFSWWVDTVRFELTEESNGCVLRLIEKIKTITDHTPRDLAGWHVCLDVIEALLDGRAIERKEEWKIWYERYVKEIAKVTKQ</sequence>
<dbReference type="CDD" id="cd08899">
    <property type="entry name" value="SRPBCC_CalC_Aha1-like_6"/>
    <property type="match status" value="1"/>
</dbReference>
<protein>
    <submittedName>
        <fullName evidence="3">Uncharacterized protein YndB with AHSA1/START domain</fullName>
    </submittedName>
</protein>
<proteinExistence type="inferred from homology"/>
<reference evidence="4" key="2">
    <citation type="submission" date="2020-08" db="EMBL/GenBank/DDBJ databases">
        <title>The Agave Microbiome: Exploring the role of microbial communities in plant adaptations to desert environments.</title>
        <authorList>
            <person name="Partida-Martinez L.P."/>
        </authorList>
    </citation>
    <scope>NUCLEOTIDE SEQUENCE [LARGE SCALE GENOMIC DNA]</scope>
    <source>
        <strain evidence="4">AT2.8</strain>
    </source>
</reference>
<evidence type="ECO:0000313" key="3">
    <source>
        <dbReference type="EMBL" id="NYE05007.1"/>
    </source>
</evidence>
<dbReference type="Proteomes" id="UP000548423">
    <property type="component" value="Unassembled WGS sequence"/>
</dbReference>
<name>A0A852TB66_9BACI</name>
<reference evidence="4" key="1">
    <citation type="submission" date="2020-07" db="EMBL/GenBank/DDBJ databases">
        <authorList>
            <person name="Partida-Martinez L."/>
            <person name="Huntemann M."/>
            <person name="Clum A."/>
            <person name="Wang J."/>
            <person name="Palaniappan K."/>
            <person name="Ritter S."/>
            <person name="Chen I.-M."/>
            <person name="Stamatis D."/>
            <person name="Reddy T."/>
            <person name="O'Malley R."/>
            <person name="Daum C."/>
            <person name="Shapiro N."/>
            <person name="Ivanova N."/>
            <person name="Kyrpides N."/>
            <person name="Woyke T."/>
        </authorList>
    </citation>
    <scope>NUCLEOTIDE SEQUENCE [LARGE SCALE GENOMIC DNA]</scope>
    <source>
        <strain evidence="4">AT2.8</strain>
    </source>
</reference>